<feature type="domain" description="HTH arsR-type" evidence="1">
    <location>
        <begin position="22"/>
        <end position="116"/>
    </location>
</feature>
<dbReference type="CDD" id="cd02440">
    <property type="entry name" value="AdoMet_MTases"/>
    <property type="match status" value="1"/>
</dbReference>
<evidence type="ECO:0000313" key="3">
    <source>
        <dbReference type="Proteomes" id="UP000000238"/>
    </source>
</evidence>
<dbReference type="KEGG" id="hch:HCH_01534"/>
<dbReference type="GO" id="GO:0032259">
    <property type="term" value="P:methylation"/>
    <property type="evidence" value="ECO:0007669"/>
    <property type="project" value="UniProtKB-KW"/>
</dbReference>
<protein>
    <submittedName>
        <fullName evidence="2">SAM-dependent methyltransferase</fullName>
    </submittedName>
</protein>
<dbReference type="GO" id="GO:0003700">
    <property type="term" value="F:DNA-binding transcription factor activity"/>
    <property type="evidence" value="ECO:0007669"/>
    <property type="project" value="InterPro"/>
</dbReference>
<dbReference type="Proteomes" id="UP000000238">
    <property type="component" value="Chromosome"/>
</dbReference>
<dbReference type="SUPFAM" id="SSF46785">
    <property type="entry name" value="Winged helix' DNA-binding domain"/>
    <property type="match status" value="1"/>
</dbReference>
<dbReference type="PRINTS" id="PR00778">
    <property type="entry name" value="HTHARSR"/>
</dbReference>
<dbReference type="SMART" id="SM00418">
    <property type="entry name" value="HTH_ARSR"/>
    <property type="match status" value="1"/>
</dbReference>
<dbReference type="GO" id="GO:0008757">
    <property type="term" value="F:S-adenosylmethionine-dependent methyltransferase activity"/>
    <property type="evidence" value="ECO:0007669"/>
    <property type="project" value="InterPro"/>
</dbReference>
<dbReference type="CDD" id="cd00090">
    <property type="entry name" value="HTH_ARSR"/>
    <property type="match status" value="1"/>
</dbReference>
<dbReference type="STRING" id="349521.HCH_01534"/>
<dbReference type="Gene3D" id="3.40.50.150">
    <property type="entry name" value="Vaccinia Virus protein VP39"/>
    <property type="match status" value="1"/>
</dbReference>
<dbReference type="HOGENOM" id="CLU_063642_1_0_6"/>
<dbReference type="InterPro" id="IPR029063">
    <property type="entry name" value="SAM-dependent_MTases_sf"/>
</dbReference>
<dbReference type="PANTHER" id="PTHR43861">
    <property type="entry name" value="TRANS-ACONITATE 2-METHYLTRANSFERASE-RELATED"/>
    <property type="match status" value="1"/>
</dbReference>
<dbReference type="SUPFAM" id="SSF53335">
    <property type="entry name" value="S-adenosyl-L-methionine-dependent methyltransferases"/>
    <property type="match status" value="1"/>
</dbReference>
<organism evidence="2 3">
    <name type="scientific">Hahella chejuensis (strain KCTC 2396)</name>
    <dbReference type="NCBI Taxonomy" id="349521"/>
    <lineage>
        <taxon>Bacteria</taxon>
        <taxon>Pseudomonadati</taxon>
        <taxon>Pseudomonadota</taxon>
        <taxon>Gammaproteobacteria</taxon>
        <taxon>Oceanospirillales</taxon>
        <taxon>Hahellaceae</taxon>
        <taxon>Hahella</taxon>
    </lineage>
</organism>
<dbReference type="InterPro" id="IPR036390">
    <property type="entry name" value="WH_DNA-bd_sf"/>
</dbReference>
<evidence type="ECO:0000259" key="1">
    <source>
        <dbReference type="PROSITE" id="PS50987"/>
    </source>
</evidence>
<keyword evidence="3" id="KW-1185">Reference proteome</keyword>
<dbReference type="EMBL" id="CP000155">
    <property type="protein sequence ID" value="ABC28392.1"/>
    <property type="molecule type" value="Genomic_DNA"/>
</dbReference>
<sequence length="370" mass="40931">MLLNFWPMNDSMLPHSDSAGTEAAADYAELAGVYKACGDALRLEILRVLERNAYGVLELCSIFDVKQSAMSHHLKVLAKARMVEAQREGNSIFYRRPILAGDDSAELARLQLYSNLDLLPLTTDTRDRIGNVGEQRAQQSQAFFSRYAEHFQAHQELIAEYPLYATPVRDMLQQQLAGEKVNRLLEIGPGEGAFLEDLSQMADSVIALDNSEEMLQKARDFADARQLSNVRFIVGDTRSALEQSVSVDVIVMNMVLHHVASPADMIRDCAALLRPGGMLILSDLSRHDQSWARESCGDLWLGFDSTEISRWGAQSGLAEGESIYIGVRNGFQIQVRQFLLPKNGNRALTGEAACQSEGSATSTHPSHCNL</sequence>
<gene>
    <name evidence="2" type="ordered locus">HCH_01534</name>
</gene>
<dbReference type="AlphaFoldDB" id="Q2SLT2"/>
<dbReference type="NCBIfam" id="NF033788">
    <property type="entry name" value="HTH_metalloreg"/>
    <property type="match status" value="1"/>
</dbReference>
<keyword evidence="2" id="KW-0489">Methyltransferase</keyword>
<accession>Q2SLT2</accession>
<dbReference type="InterPro" id="IPR001845">
    <property type="entry name" value="HTH_ArsR_DNA-bd_dom"/>
</dbReference>
<keyword evidence="2" id="KW-0808">Transferase</keyword>
<dbReference type="Pfam" id="PF08241">
    <property type="entry name" value="Methyltransf_11"/>
    <property type="match status" value="1"/>
</dbReference>
<reference evidence="2 3" key="1">
    <citation type="journal article" date="2005" name="Nucleic Acids Res.">
        <title>Genomic blueprint of Hahella chejuensis, a marine microbe producing an algicidal agent.</title>
        <authorList>
            <person name="Jeong H."/>
            <person name="Yim J.H."/>
            <person name="Lee C."/>
            <person name="Choi S.-H."/>
            <person name="Park Y.K."/>
            <person name="Yoon S.H."/>
            <person name="Hur C.-G."/>
            <person name="Kang H.-Y."/>
            <person name="Kim D."/>
            <person name="Lee H.H."/>
            <person name="Park K.H."/>
            <person name="Park S.-H."/>
            <person name="Park H.-S."/>
            <person name="Lee H.K."/>
            <person name="Oh T.K."/>
            <person name="Kim J.F."/>
        </authorList>
    </citation>
    <scope>NUCLEOTIDE SEQUENCE [LARGE SCALE GENOMIC DNA]</scope>
    <source>
        <strain evidence="2 3">KCTC 2396</strain>
    </source>
</reference>
<dbReference type="Pfam" id="PF01022">
    <property type="entry name" value="HTH_5"/>
    <property type="match status" value="1"/>
</dbReference>
<dbReference type="Gene3D" id="1.10.10.10">
    <property type="entry name" value="Winged helix-like DNA-binding domain superfamily/Winged helix DNA-binding domain"/>
    <property type="match status" value="1"/>
</dbReference>
<dbReference type="eggNOG" id="COG2227">
    <property type="taxonomic scope" value="Bacteria"/>
</dbReference>
<dbReference type="eggNOG" id="COG0640">
    <property type="taxonomic scope" value="Bacteria"/>
</dbReference>
<dbReference type="InterPro" id="IPR036388">
    <property type="entry name" value="WH-like_DNA-bd_sf"/>
</dbReference>
<dbReference type="PROSITE" id="PS50987">
    <property type="entry name" value="HTH_ARSR_2"/>
    <property type="match status" value="1"/>
</dbReference>
<proteinExistence type="predicted"/>
<dbReference type="InterPro" id="IPR013216">
    <property type="entry name" value="Methyltransf_11"/>
</dbReference>
<dbReference type="InterPro" id="IPR011991">
    <property type="entry name" value="ArsR-like_HTH"/>
</dbReference>
<evidence type="ECO:0000313" key="2">
    <source>
        <dbReference type="EMBL" id="ABC28392.1"/>
    </source>
</evidence>
<name>Q2SLT2_HAHCH</name>